<keyword evidence="1" id="KW-0663">Pyridoxal phosphate</keyword>
<evidence type="ECO:0000313" key="4">
    <source>
        <dbReference type="EMBL" id="KIY95450.1"/>
    </source>
</evidence>
<evidence type="ECO:0000256" key="2">
    <source>
        <dbReference type="SAM" id="MobiDB-lite"/>
    </source>
</evidence>
<dbReference type="OrthoDB" id="5978656at2759"/>
<evidence type="ECO:0000256" key="1">
    <source>
        <dbReference type="ARBA" id="ARBA00022898"/>
    </source>
</evidence>
<feature type="domain" description="Aminotransferase class V" evidence="3">
    <location>
        <begin position="180"/>
        <end position="301"/>
    </location>
</feature>
<dbReference type="InterPro" id="IPR015424">
    <property type="entry name" value="PyrdxlP-dep_Trfase"/>
</dbReference>
<feature type="region of interest" description="Disordered" evidence="2">
    <location>
        <begin position="42"/>
        <end position="61"/>
    </location>
</feature>
<dbReference type="AlphaFoldDB" id="A0A0D2MKL2"/>
<evidence type="ECO:0000313" key="5">
    <source>
        <dbReference type="Proteomes" id="UP000054498"/>
    </source>
</evidence>
<protein>
    <recommendedName>
        <fullName evidence="3">Aminotransferase class V domain-containing protein</fullName>
    </recommendedName>
</protein>
<accession>A0A0D2MKL2</accession>
<name>A0A0D2MKL2_9CHLO</name>
<dbReference type="Pfam" id="PF00266">
    <property type="entry name" value="Aminotran_5"/>
    <property type="match status" value="1"/>
</dbReference>
<keyword evidence="5" id="KW-1185">Reference proteome</keyword>
<proteinExistence type="predicted"/>
<dbReference type="GeneID" id="25729883"/>
<evidence type="ECO:0000259" key="3">
    <source>
        <dbReference type="Pfam" id="PF00266"/>
    </source>
</evidence>
<dbReference type="RefSeq" id="XP_013894470.1">
    <property type="nucleotide sequence ID" value="XM_014039016.1"/>
</dbReference>
<dbReference type="InterPro" id="IPR015421">
    <property type="entry name" value="PyrdxlP-dep_Trfase_major"/>
</dbReference>
<dbReference type="PANTHER" id="PTHR43092">
    <property type="entry name" value="L-CYSTEINE DESULFHYDRASE"/>
    <property type="match status" value="1"/>
</dbReference>
<dbReference type="Gene3D" id="3.40.640.10">
    <property type="entry name" value="Type I PLP-dependent aspartate aminotransferase-like (Major domain)"/>
    <property type="match status" value="2"/>
</dbReference>
<dbReference type="KEGG" id="mng:MNEG_12513"/>
<dbReference type="STRING" id="145388.A0A0D2MKL2"/>
<gene>
    <name evidence="4" type="ORF">MNEG_12513</name>
</gene>
<dbReference type="InterPro" id="IPR000192">
    <property type="entry name" value="Aminotrans_V_dom"/>
</dbReference>
<feature type="compositionally biased region" description="Pro residues" evidence="2">
    <location>
        <begin position="47"/>
        <end position="59"/>
    </location>
</feature>
<dbReference type="PANTHER" id="PTHR43092:SF2">
    <property type="entry name" value="HERCYNYLCYSTEINE SULFOXIDE LYASE"/>
    <property type="match status" value="1"/>
</dbReference>
<reference evidence="4 5" key="1">
    <citation type="journal article" date="2013" name="BMC Genomics">
        <title>Reconstruction of the lipid metabolism for the microalga Monoraphidium neglectum from its genome sequence reveals characteristics suitable for biofuel production.</title>
        <authorList>
            <person name="Bogen C."/>
            <person name="Al-Dilaimi A."/>
            <person name="Albersmeier A."/>
            <person name="Wichmann J."/>
            <person name="Grundmann M."/>
            <person name="Rupp O."/>
            <person name="Lauersen K.J."/>
            <person name="Blifernez-Klassen O."/>
            <person name="Kalinowski J."/>
            <person name="Goesmann A."/>
            <person name="Mussgnug J.H."/>
            <person name="Kruse O."/>
        </authorList>
    </citation>
    <scope>NUCLEOTIDE SEQUENCE [LARGE SCALE GENOMIC DNA]</scope>
    <source>
        <strain evidence="4 5">SAG 48.87</strain>
    </source>
</reference>
<dbReference type="Proteomes" id="UP000054498">
    <property type="component" value="Unassembled WGS sequence"/>
</dbReference>
<sequence>MEAAGTAAQQQQDRKASPLPQATPGGFGSFHSGDVEVLIRQPHGAYTPPPPPFESPPQLAPDLATRPFGAAFRDQFLIDFDSWTFVNHGAFGGVLAAVADDAERWRRHCERQPLRHLDRRVPELFPQLVRVIRDVAAFCGAEPQDLVLLPNATTALNVVVTSVVGGLGPGDTVYSLDIGGVPVLIDGAHALAQLPLDLGALGADYLVSNCHKWLGGARGGALLWVRRALQGGVRPLVVSHGSGCGFLSDFIWDGCRDYAPQLSLSTALAWWRAVGPARARAYMHGLLRDAVALLERSWGTRALAPPGSGLVAAMACVEVPAAAVAAVRRQRLGRGRAAGGEGGAGDGEPVVVGPPVSEDASWLQDALHFVHRVEVPVKLLGGCLWVRISAHVYNTPDDYQRLADAVLAVAGDG</sequence>
<dbReference type="Gene3D" id="3.90.1150.10">
    <property type="entry name" value="Aspartate Aminotransferase, domain 1"/>
    <property type="match status" value="2"/>
</dbReference>
<dbReference type="EMBL" id="KK103502">
    <property type="protein sequence ID" value="KIY95450.1"/>
    <property type="molecule type" value="Genomic_DNA"/>
</dbReference>
<dbReference type="InterPro" id="IPR015422">
    <property type="entry name" value="PyrdxlP-dep_Trfase_small"/>
</dbReference>
<feature type="region of interest" description="Disordered" evidence="2">
    <location>
        <begin position="1"/>
        <end position="33"/>
    </location>
</feature>
<dbReference type="SUPFAM" id="SSF53383">
    <property type="entry name" value="PLP-dependent transferases"/>
    <property type="match status" value="1"/>
</dbReference>
<organism evidence="4 5">
    <name type="scientific">Monoraphidium neglectum</name>
    <dbReference type="NCBI Taxonomy" id="145388"/>
    <lineage>
        <taxon>Eukaryota</taxon>
        <taxon>Viridiplantae</taxon>
        <taxon>Chlorophyta</taxon>
        <taxon>core chlorophytes</taxon>
        <taxon>Chlorophyceae</taxon>
        <taxon>CS clade</taxon>
        <taxon>Sphaeropleales</taxon>
        <taxon>Selenastraceae</taxon>
        <taxon>Monoraphidium</taxon>
    </lineage>
</organism>